<sequence length="370" mass="39265">MSLIVSEIFPLVGGGLGQTRSQEAGGRSPLNERSLKGRSGPWRWLLWGAIVLGPVLIPVTNANAQAAEPPTPEPNSNPCGPAVLDRLVRHRLAAGETVESLASRYNLLPSTLLALNPNLRGGQLPKPGTEILIAPINGILVETQPGDNWQSIAQQYRVRADSLFTVNGCQTQPGRSVFVPGVLWSPIDPGVGAPPSASDPDNDLLRYPLSEISRPLTDFGWQVGPAGAAVFNSYITLEARPSAVVLAVGPGTVAFVGPNSGYPGQLVVINHQGGRQTRYANLGATSVQRGQRVNAGTRLGTIPSRPVNGRSRGLWFEVRYNSSVGWVAQNPGPYLQRMEPARSTPPNPTAPAGNRPSPRPSPPRNGSSNR</sequence>
<accession>A0ABW7C9T5</accession>
<name>A0ABW7C9T5_9CYAN</name>
<dbReference type="InterPro" id="IPR011055">
    <property type="entry name" value="Dup_hybrid_motif"/>
</dbReference>
<dbReference type="GO" id="GO:0016787">
    <property type="term" value="F:hydrolase activity"/>
    <property type="evidence" value="ECO:0007669"/>
    <property type="project" value="UniProtKB-KW"/>
</dbReference>
<evidence type="ECO:0000259" key="2">
    <source>
        <dbReference type="PROSITE" id="PS51782"/>
    </source>
</evidence>
<dbReference type="EMBL" id="JAZAQF010000023">
    <property type="protein sequence ID" value="MFG3816890.1"/>
    <property type="molecule type" value="Genomic_DNA"/>
</dbReference>
<dbReference type="Proteomes" id="UP001604335">
    <property type="component" value="Unassembled WGS sequence"/>
</dbReference>
<dbReference type="Pfam" id="PF01551">
    <property type="entry name" value="Peptidase_M23"/>
    <property type="match status" value="1"/>
</dbReference>
<dbReference type="SUPFAM" id="SSF51261">
    <property type="entry name" value="Duplicated hybrid motif"/>
    <property type="match status" value="1"/>
</dbReference>
<dbReference type="Gene3D" id="2.70.70.10">
    <property type="entry name" value="Glucose Permease (Domain IIA)"/>
    <property type="match status" value="1"/>
</dbReference>
<protein>
    <submittedName>
        <fullName evidence="3">M23 family metallopeptidase</fullName>
        <ecNumber evidence="3">3.4.24.-</ecNumber>
    </submittedName>
</protein>
<dbReference type="InterPro" id="IPR016047">
    <property type="entry name" value="M23ase_b-sheet_dom"/>
</dbReference>
<evidence type="ECO:0000256" key="1">
    <source>
        <dbReference type="SAM" id="MobiDB-lite"/>
    </source>
</evidence>
<evidence type="ECO:0000313" key="3">
    <source>
        <dbReference type="EMBL" id="MFG3816890.1"/>
    </source>
</evidence>
<dbReference type="CDD" id="cd12797">
    <property type="entry name" value="M23_peptidase"/>
    <property type="match status" value="1"/>
</dbReference>
<dbReference type="PROSITE" id="PS51782">
    <property type="entry name" value="LYSM"/>
    <property type="match status" value="1"/>
</dbReference>
<keyword evidence="3" id="KW-0378">Hydrolase</keyword>
<dbReference type="PANTHER" id="PTHR21666:SF290">
    <property type="entry name" value="PEPTIDASE M23 DOMAIN PROTEIN"/>
    <property type="match status" value="1"/>
</dbReference>
<reference evidence="4" key="1">
    <citation type="journal article" date="2024" name="Algal Res.">
        <title>Biochemical, toxicological and genomic investigation of a high-biomass producing Limnothrix strain isolated from Italian shallow drinking water reservoir.</title>
        <authorList>
            <person name="Simonazzi M."/>
            <person name="Shishido T.K."/>
            <person name="Delbaje E."/>
            <person name="Wahlsten M."/>
            <person name="Fewer D.P."/>
            <person name="Sivonen K."/>
            <person name="Pezzolesi L."/>
            <person name="Pistocchi R."/>
        </authorList>
    </citation>
    <scope>NUCLEOTIDE SEQUENCE [LARGE SCALE GENOMIC DNA]</scope>
    <source>
        <strain evidence="4">LRLZ20PSL1</strain>
    </source>
</reference>
<dbReference type="InterPro" id="IPR050570">
    <property type="entry name" value="Cell_wall_metabolism_enzyme"/>
</dbReference>
<comment type="caution">
    <text evidence="3">The sequence shown here is derived from an EMBL/GenBank/DDBJ whole genome shotgun (WGS) entry which is preliminary data.</text>
</comment>
<feature type="region of interest" description="Disordered" evidence="1">
    <location>
        <begin position="334"/>
        <end position="370"/>
    </location>
</feature>
<organism evidence="3 4">
    <name type="scientific">Limnothrix redekei LRLZ20PSL1</name>
    <dbReference type="NCBI Taxonomy" id="3112953"/>
    <lineage>
        <taxon>Bacteria</taxon>
        <taxon>Bacillati</taxon>
        <taxon>Cyanobacteriota</taxon>
        <taxon>Cyanophyceae</taxon>
        <taxon>Pseudanabaenales</taxon>
        <taxon>Pseudanabaenaceae</taxon>
        <taxon>Limnothrix</taxon>
    </lineage>
</organism>
<feature type="domain" description="LysM" evidence="2">
    <location>
        <begin position="88"/>
        <end position="133"/>
    </location>
</feature>
<proteinExistence type="predicted"/>
<dbReference type="CDD" id="cd00118">
    <property type="entry name" value="LysM"/>
    <property type="match status" value="1"/>
</dbReference>
<keyword evidence="4" id="KW-1185">Reference proteome</keyword>
<dbReference type="SMART" id="SM00257">
    <property type="entry name" value="LysM"/>
    <property type="match status" value="2"/>
</dbReference>
<dbReference type="PANTHER" id="PTHR21666">
    <property type="entry name" value="PEPTIDASE-RELATED"/>
    <property type="match status" value="1"/>
</dbReference>
<gene>
    <name evidence="3" type="ORF">VPK24_04505</name>
</gene>
<evidence type="ECO:0000313" key="4">
    <source>
        <dbReference type="Proteomes" id="UP001604335"/>
    </source>
</evidence>
<dbReference type="InterPro" id="IPR018392">
    <property type="entry name" value="LysM"/>
</dbReference>
<dbReference type="RefSeq" id="WP_393010925.1">
    <property type="nucleotide sequence ID" value="NZ_JAZAQF010000023.1"/>
</dbReference>
<dbReference type="Pfam" id="PF01476">
    <property type="entry name" value="LysM"/>
    <property type="match status" value="2"/>
</dbReference>
<dbReference type="EC" id="3.4.24.-" evidence="3"/>